<dbReference type="InterPro" id="IPR012337">
    <property type="entry name" value="RNaseH-like_sf"/>
</dbReference>
<dbReference type="GO" id="GO:0071038">
    <property type="term" value="P:TRAMP-dependent tRNA surveillance pathway"/>
    <property type="evidence" value="ECO:0007669"/>
    <property type="project" value="TreeGrafter"/>
</dbReference>
<dbReference type="SMART" id="SM00474">
    <property type="entry name" value="35EXOc"/>
    <property type="match status" value="1"/>
</dbReference>
<feature type="region of interest" description="Disordered" evidence="9">
    <location>
        <begin position="700"/>
        <end position="730"/>
    </location>
</feature>
<dbReference type="Pfam" id="PF00570">
    <property type="entry name" value="HRDC"/>
    <property type="match status" value="1"/>
</dbReference>
<dbReference type="FunFam" id="1.10.150.80:FF:000001">
    <property type="entry name" value="Putative exosome component 10"/>
    <property type="match status" value="1"/>
</dbReference>
<evidence type="ECO:0000256" key="3">
    <source>
        <dbReference type="ARBA" id="ARBA00022722"/>
    </source>
</evidence>
<dbReference type="GO" id="GO:0071044">
    <property type="term" value="P:histone mRNA catabolic process"/>
    <property type="evidence" value="ECO:0007669"/>
    <property type="project" value="TreeGrafter"/>
</dbReference>
<organism evidence="11 12">
    <name type="scientific">Collybiopsis confluens</name>
    <dbReference type="NCBI Taxonomy" id="2823264"/>
    <lineage>
        <taxon>Eukaryota</taxon>
        <taxon>Fungi</taxon>
        <taxon>Dikarya</taxon>
        <taxon>Basidiomycota</taxon>
        <taxon>Agaricomycotina</taxon>
        <taxon>Agaricomycetes</taxon>
        <taxon>Agaricomycetidae</taxon>
        <taxon>Agaricales</taxon>
        <taxon>Marasmiineae</taxon>
        <taxon>Omphalotaceae</taxon>
        <taxon>Collybiopsis</taxon>
    </lineage>
</organism>
<dbReference type="GO" id="GO:0071051">
    <property type="term" value="P:poly(A)-dependent snoRNA 3'-end processing"/>
    <property type="evidence" value="ECO:0007669"/>
    <property type="project" value="TreeGrafter"/>
</dbReference>
<evidence type="ECO:0000256" key="2">
    <source>
        <dbReference type="ARBA" id="ARBA00022552"/>
    </source>
</evidence>
<dbReference type="GO" id="GO:0000467">
    <property type="term" value="P:exonucleolytic trimming to generate mature 3'-end of 5.8S rRNA from tricistronic rRNA transcript (SSU-rRNA, 5.8S rRNA, LSU-rRNA)"/>
    <property type="evidence" value="ECO:0007669"/>
    <property type="project" value="InterPro"/>
</dbReference>
<name>A0A8H5I0J3_9AGAR</name>
<keyword evidence="12" id="KW-1185">Reference proteome</keyword>
<keyword evidence="6" id="KW-0269">Exonuclease</keyword>
<dbReference type="InterPro" id="IPR002121">
    <property type="entry name" value="HRDC_dom"/>
</dbReference>
<accession>A0A8H5I0J3</accession>
<keyword evidence="3" id="KW-0540">Nuclease</keyword>
<dbReference type="InterPro" id="IPR036397">
    <property type="entry name" value="RNaseH_sf"/>
</dbReference>
<dbReference type="GO" id="GO:0071040">
    <property type="term" value="P:nuclear polyadenylation-dependent antisense transcript catabolic process"/>
    <property type="evidence" value="ECO:0007669"/>
    <property type="project" value="TreeGrafter"/>
</dbReference>
<dbReference type="GO" id="GO:0071037">
    <property type="term" value="P:nuclear polyadenylation-dependent snRNA catabolic process"/>
    <property type="evidence" value="ECO:0007669"/>
    <property type="project" value="TreeGrafter"/>
</dbReference>
<dbReference type="AlphaFoldDB" id="A0A8H5I0J3"/>
<evidence type="ECO:0000256" key="5">
    <source>
        <dbReference type="ARBA" id="ARBA00022835"/>
    </source>
</evidence>
<comment type="subcellular location">
    <subcellularLocation>
        <location evidence="1">Nucleus</location>
    </subcellularLocation>
</comment>
<dbReference type="InterPro" id="IPR045092">
    <property type="entry name" value="Rrp6-like"/>
</dbReference>
<dbReference type="GO" id="GO:0000166">
    <property type="term" value="F:nucleotide binding"/>
    <property type="evidence" value="ECO:0007669"/>
    <property type="project" value="InterPro"/>
</dbReference>
<evidence type="ECO:0000256" key="8">
    <source>
        <dbReference type="ARBA" id="ARBA00043957"/>
    </source>
</evidence>
<reference evidence="11 12" key="1">
    <citation type="journal article" date="2020" name="ISME J.">
        <title>Uncovering the hidden diversity of litter-decomposition mechanisms in mushroom-forming fungi.</title>
        <authorList>
            <person name="Floudas D."/>
            <person name="Bentzer J."/>
            <person name="Ahren D."/>
            <person name="Johansson T."/>
            <person name="Persson P."/>
            <person name="Tunlid A."/>
        </authorList>
    </citation>
    <scope>NUCLEOTIDE SEQUENCE [LARGE SCALE GENOMIC DNA]</scope>
    <source>
        <strain evidence="11 12">CBS 406.79</strain>
    </source>
</reference>
<keyword evidence="7" id="KW-0539">Nucleus</keyword>
<feature type="compositionally biased region" description="Polar residues" evidence="9">
    <location>
        <begin position="864"/>
        <end position="873"/>
    </location>
</feature>
<dbReference type="CDD" id="cd06147">
    <property type="entry name" value="Rrp6p_like_exo"/>
    <property type="match status" value="1"/>
</dbReference>
<dbReference type="Pfam" id="PF01612">
    <property type="entry name" value="DNA_pol_A_exo1"/>
    <property type="match status" value="1"/>
</dbReference>
<keyword evidence="2" id="KW-0698">rRNA processing</keyword>
<keyword evidence="5" id="KW-0271">Exosome</keyword>
<comment type="similarity">
    <text evidence="8">Belongs to the exosome component 10/RRP6 family.</text>
</comment>
<dbReference type="GO" id="GO:0000176">
    <property type="term" value="C:nuclear exosome (RNase complex)"/>
    <property type="evidence" value="ECO:0007669"/>
    <property type="project" value="InterPro"/>
</dbReference>
<dbReference type="Pfam" id="PF08066">
    <property type="entry name" value="PMC2NT"/>
    <property type="match status" value="1"/>
</dbReference>
<dbReference type="InterPro" id="IPR012588">
    <property type="entry name" value="Exosome-assoc_fac_Rrp6_N"/>
</dbReference>
<dbReference type="InterPro" id="IPR010997">
    <property type="entry name" value="HRDC-like_sf"/>
</dbReference>
<dbReference type="EMBL" id="JAACJN010000004">
    <property type="protein sequence ID" value="KAF5392913.1"/>
    <property type="molecule type" value="Genomic_DNA"/>
</dbReference>
<dbReference type="GO" id="GO:0071039">
    <property type="term" value="P:nuclear polyadenylation-dependent CUT catabolic process"/>
    <property type="evidence" value="ECO:0007669"/>
    <property type="project" value="TreeGrafter"/>
</dbReference>
<evidence type="ECO:0000256" key="7">
    <source>
        <dbReference type="ARBA" id="ARBA00023242"/>
    </source>
</evidence>
<dbReference type="GO" id="GO:0071035">
    <property type="term" value="P:nuclear polyadenylation-dependent rRNA catabolic process"/>
    <property type="evidence" value="ECO:0007669"/>
    <property type="project" value="TreeGrafter"/>
</dbReference>
<feature type="region of interest" description="Disordered" evidence="9">
    <location>
        <begin position="131"/>
        <end position="152"/>
    </location>
</feature>
<dbReference type="GO" id="GO:0071036">
    <property type="term" value="P:nuclear polyadenylation-dependent snoRNA catabolic process"/>
    <property type="evidence" value="ECO:0007669"/>
    <property type="project" value="TreeGrafter"/>
</dbReference>
<feature type="compositionally biased region" description="Low complexity" evidence="9">
    <location>
        <begin position="131"/>
        <end position="145"/>
    </location>
</feature>
<dbReference type="GO" id="GO:0003727">
    <property type="term" value="F:single-stranded RNA binding"/>
    <property type="evidence" value="ECO:0007669"/>
    <property type="project" value="TreeGrafter"/>
</dbReference>
<dbReference type="Proteomes" id="UP000518752">
    <property type="component" value="Unassembled WGS sequence"/>
</dbReference>
<dbReference type="InterPro" id="IPR044876">
    <property type="entry name" value="HRDC_dom_sf"/>
</dbReference>
<comment type="caution">
    <text evidence="11">The sequence shown here is derived from an EMBL/GenBank/DDBJ whole genome shotgun (WGS) entry which is preliminary data.</text>
</comment>
<dbReference type="PANTHER" id="PTHR12124:SF47">
    <property type="entry name" value="EXOSOME COMPONENT 10"/>
    <property type="match status" value="1"/>
</dbReference>
<dbReference type="GO" id="GO:0000175">
    <property type="term" value="F:3'-5'-RNA exonuclease activity"/>
    <property type="evidence" value="ECO:0007669"/>
    <property type="project" value="InterPro"/>
</dbReference>
<dbReference type="InterPro" id="IPR049559">
    <property type="entry name" value="Rrp6p-like_exo"/>
</dbReference>
<feature type="domain" description="HRDC" evidence="10">
    <location>
        <begin position="498"/>
        <end position="578"/>
    </location>
</feature>
<sequence>MASHEPAITSATFDEFSSKMQSSILKATRNSMLLPSDIKFHRTMDAEFSEDLDALSARILSMTNRLLTLAGSVNSSVSNHTKNELESEDDVVDNFQAVVVDTMDHMMEKTDMSLDEYLGRNKAPAIAINPKSNISQKKSTTSTKKGGLDPTIQHASYLPKPQLQFKRKAENNDIPWRPMLSHKFNAQVPLGFHYQDSDTEMDTDSLINLHPYRYEITHLSYPSKMFESSSPIPSTSFDSTTYKWVSTVSDLEDMLDELRQAAEIAVDLEHHSYRSYAGFLCLMQISTRQQDWLIDLLVLREEMQSLNEVFTNPKITKVFHGAESDIVWLQQNFDLYVVNLFDTFHASKTLGFPRHGLANLLEMYCDFTPDKRYQLADWRIRPLPTEMLDYARSDTHFLLYIYDNLRNALLDRALSSQKQTFDDDSEIPSSSHFASYPPAQRLVREVLAKSEETALRVYEKEYYDVEGGTGGNGWDTMARKWNKVNLYGGSSTNEVGIPGMQKTVYRKVHGWREKVAREEDESTRYVLPNHYVFQLADQPPADMPAMLRIFHFVPPVLKRRAKELLDVIREAVKEHLVSGEEKSDEIAVDSPHDIGSEESRQPEVKMDATHAMFSGKPDLPALSSTSSSLFGTANSVSLTNQNKTSTSHSVLFGTTLASTGTSQMPPQAISSSITRFAEIVRRIHSNLLIAPSTVTAASVPAAATVPERTSSNTMDPAHDENVNSEEDDDTLPSTVQVEMPFVPASRRAQTDLPTETLNSAVGSRDTVVVVGQTRQKKRKRAKGAGVGGKSKEGREGGGGGEGEEDADAVMFDFTSAPNILDDAPDANVEQSSAGPRKKKKSTKGTAGGEFQSGFSAPRAYSEVKSGNKSHTFR</sequence>
<dbReference type="GO" id="GO:0005730">
    <property type="term" value="C:nucleolus"/>
    <property type="evidence" value="ECO:0007669"/>
    <property type="project" value="TreeGrafter"/>
</dbReference>
<keyword evidence="4" id="KW-0378">Hydrolase</keyword>
<dbReference type="SUPFAM" id="SSF47819">
    <property type="entry name" value="HRDC-like"/>
    <property type="match status" value="1"/>
</dbReference>
<dbReference type="PROSITE" id="PS50967">
    <property type="entry name" value="HRDC"/>
    <property type="match status" value="1"/>
</dbReference>
<evidence type="ECO:0000256" key="4">
    <source>
        <dbReference type="ARBA" id="ARBA00022801"/>
    </source>
</evidence>
<dbReference type="PANTHER" id="PTHR12124">
    <property type="entry name" value="POLYMYOSITIS/SCLERODERMA AUTOANTIGEN-RELATED"/>
    <property type="match status" value="1"/>
</dbReference>
<dbReference type="SMART" id="SM00341">
    <property type="entry name" value="HRDC"/>
    <property type="match status" value="1"/>
</dbReference>
<evidence type="ECO:0000313" key="12">
    <source>
        <dbReference type="Proteomes" id="UP000518752"/>
    </source>
</evidence>
<evidence type="ECO:0000313" key="11">
    <source>
        <dbReference type="EMBL" id="KAF5392913.1"/>
    </source>
</evidence>
<feature type="region of interest" description="Disordered" evidence="9">
    <location>
        <begin position="582"/>
        <end position="602"/>
    </location>
</feature>
<proteinExistence type="inferred from homology"/>
<dbReference type="Gene3D" id="1.10.150.80">
    <property type="entry name" value="HRDC domain"/>
    <property type="match status" value="1"/>
</dbReference>
<dbReference type="OrthoDB" id="2250022at2759"/>
<feature type="region of interest" description="Disordered" evidence="9">
    <location>
        <begin position="768"/>
        <end position="873"/>
    </location>
</feature>
<evidence type="ECO:0000259" key="10">
    <source>
        <dbReference type="PROSITE" id="PS50967"/>
    </source>
</evidence>
<gene>
    <name evidence="11" type="ORF">D9757_001048</name>
</gene>
<dbReference type="SUPFAM" id="SSF53098">
    <property type="entry name" value="Ribonuclease H-like"/>
    <property type="match status" value="1"/>
</dbReference>
<evidence type="ECO:0000256" key="9">
    <source>
        <dbReference type="SAM" id="MobiDB-lite"/>
    </source>
</evidence>
<evidence type="ECO:0000256" key="6">
    <source>
        <dbReference type="ARBA" id="ARBA00022839"/>
    </source>
</evidence>
<dbReference type="FunFam" id="3.30.420.10:FF:000059">
    <property type="entry name" value="Exosome complex exonuclease Rrp6"/>
    <property type="match status" value="1"/>
</dbReference>
<dbReference type="Gene3D" id="3.30.420.10">
    <property type="entry name" value="Ribonuclease H-like superfamily/Ribonuclease H"/>
    <property type="match status" value="1"/>
</dbReference>
<protein>
    <recommendedName>
        <fullName evidence="10">HRDC domain-containing protein</fullName>
    </recommendedName>
</protein>
<dbReference type="InterPro" id="IPR002562">
    <property type="entry name" value="3'-5'_exonuclease_dom"/>
</dbReference>
<evidence type="ECO:0000256" key="1">
    <source>
        <dbReference type="ARBA" id="ARBA00004123"/>
    </source>
</evidence>